<dbReference type="InterPro" id="IPR029000">
    <property type="entry name" value="Cyclophilin-like_dom_sf"/>
</dbReference>
<evidence type="ECO:0000313" key="7">
    <source>
        <dbReference type="Proteomes" id="UP000197446"/>
    </source>
</evidence>
<dbReference type="Pfam" id="PF00160">
    <property type="entry name" value="Pro_isomerase"/>
    <property type="match status" value="1"/>
</dbReference>
<dbReference type="InterPro" id="IPR002130">
    <property type="entry name" value="Cyclophilin-type_PPIase_dom"/>
</dbReference>
<feature type="chain" id="PRO_5011810198" description="Peptidyl-prolyl cis-trans isomerase" evidence="4">
    <location>
        <begin position="20"/>
        <end position="191"/>
    </location>
</feature>
<evidence type="ECO:0000256" key="2">
    <source>
        <dbReference type="ARBA" id="ARBA00023110"/>
    </source>
</evidence>
<dbReference type="OrthoDB" id="9807797at2"/>
<name>A0A254NFM0_9BURK</name>
<dbReference type="GO" id="GO:0006457">
    <property type="term" value="P:protein folding"/>
    <property type="evidence" value="ECO:0007669"/>
    <property type="project" value="InterPro"/>
</dbReference>
<dbReference type="PROSITE" id="PS00170">
    <property type="entry name" value="CSA_PPIASE_1"/>
    <property type="match status" value="1"/>
</dbReference>
<evidence type="ECO:0000256" key="3">
    <source>
        <dbReference type="ARBA" id="ARBA00023235"/>
    </source>
</evidence>
<evidence type="ECO:0000256" key="4">
    <source>
        <dbReference type="RuleBase" id="RU363019"/>
    </source>
</evidence>
<evidence type="ECO:0000256" key="1">
    <source>
        <dbReference type="ARBA" id="ARBA00007365"/>
    </source>
</evidence>
<feature type="signal peptide" evidence="4">
    <location>
        <begin position="1"/>
        <end position="19"/>
    </location>
</feature>
<comment type="similarity">
    <text evidence="1 4">Belongs to the cyclophilin-type PPIase family.</text>
</comment>
<evidence type="ECO:0000313" key="6">
    <source>
        <dbReference type="EMBL" id="OWR04168.1"/>
    </source>
</evidence>
<comment type="function">
    <text evidence="4">PPIases accelerate the folding of proteins. It catalyzes the cis-trans isomerization of proline imidic peptide bonds in oligopeptides.</text>
</comment>
<dbReference type="PROSITE" id="PS51257">
    <property type="entry name" value="PROKAR_LIPOPROTEIN"/>
    <property type="match status" value="1"/>
</dbReference>
<proteinExistence type="inferred from homology"/>
<dbReference type="PRINTS" id="PR00153">
    <property type="entry name" value="CSAPPISMRASE"/>
</dbReference>
<dbReference type="RefSeq" id="WP_088483189.1">
    <property type="nucleotide sequence ID" value="NZ_JBCNLH010000001.1"/>
</dbReference>
<feature type="domain" description="PPIase cyclophilin-type" evidence="5">
    <location>
        <begin position="29"/>
        <end position="189"/>
    </location>
</feature>
<keyword evidence="3 4" id="KW-0413">Isomerase</keyword>
<dbReference type="AlphaFoldDB" id="A0A254NFM0"/>
<dbReference type="GO" id="GO:0003755">
    <property type="term" value="F:peptidyl-prolyl cis-trans isomerase activity"/>
    <property type="evidence" value="ECO:0007669"/>
    <property type="project" value="UniProtKB-UniRule"/>
</dbReference>
<evidence type="ECO:0000259" key="5">
    <source>
        <dbReference type="PROSITE" id="PS50072"/>
    </source>
</evidence>
<dbReference type="SUPFAM" id="SSF50891">
    <property type="entry name" value="Cyclophilin-like"/>
    <property type="match status" value="1"/>
</dbReference>
<accession>A0A254NFM0</accession>
<comment type="caution">
    <text evidence="6">The sequence shown here is derived from an EMBL/GenBank/DDBJ whole genome shotgun (WGS) entry which is preliminary data.</text>
</comment>
<dbReference type="PANTHER" id="PTHR43246">
    <property type="entry name" value="PEPTIDYL-PROLYL CIS-TRANS ISOMERASE CYP38, CHLOROPLASTIC"/>
    <property type="match status" value="1"/>
</dbReference>
<dbReference type="Proteomes" id="UP000197446">
    <property type="component" value="Unassembled WGS sequence"/>
</dbReference>
<dbReference type="EC" id="5.2.1.8" evidence="4"/>
<dbReference type="InterPro" id="IPR020892">
    <property type="entry name" value="Cyclophilin-type_PPIase_CS"/>
</dbReference>
<dbReference type="PROSITE" id="PS50072">
    <property type="entry name" value="CSA_PPIASE_2"/>
    <property type="match status" value="1"/>
</dbReference>
<dbReference type="Gene3D" id="2.40.100.10">
    <property type="entry name" value="Cyclophilin-like"/>
    <property type="match status" value="1"/>
</dbReference>
<protein>
    <recommendedName>
        <fullName evidence="4">Peptidyl-prolyl cis-trans isomerase</fullName>
        <shortName evidence="4">PPIase</shortName>
        <ecNumber evidence="4">5.2.1.8</ecNumber>
    </recommendedName>
</protein>
<gene>
    <name evidence="6" type="ORF">CDO81_10645</name>
</gene>
<dbReference type="EMBL" id="NISI01000003">
    <property type="protein sequence ID" value="OWR04168.1"/>
    <property type="molecule type" value="Genomic_DNA"/>
</dbReference>
<keyword evidence="4" id="KW-0732">Signal</keyword>
<keyword evidence="7" id="KW-1185">Reference proteome</keyword>
<sequence>MKKPALFLAALLAAAGACAQVVKLQTTEGDIRIQLDAQKAPKTVANFVQYVKAGHYNGVVFHRVIENFMIQTGGYDAKLAQRPNQVLQPRPTKAPIPLESHNGLSNVRGSIAMARTADPNSATAQFFINVVDNPMLDGQPDNPATGYAVFGQVIEGMDVVDKIRTAPVSPYQVHQHLPEKAILINKAIIEK</sequence>
<reference evidence="6 7" key="1">
    <citation type="journal article" date="2007" name="Int. J. Syst. Evol. Microbiol.">
        <title>Description of Pelomonas aquatica sp. nov. and Pelomonas puraquae sp. nov., isolated from industrial and haemodialysis water.</title>
        <authorList>
            <person name="Gomila M."/>
            <person name="Bowien B."/>
            <person name="Falsen E."/>
            <person name="Moore E.R."/>
            <person name="Lalucat J."/>
        </authorList>
    </citation>
    <scope>NUCLEOTIDE SEQUENCE [LARGE SCALE GENOMIC DNA]</scope>
    <source>
        <strain evidence="6 7">CCUG 52769</strain>
    </source>
</reference>
<dbReference type="InterPro" id="IPR044665">
    <property type="entry name" value="E_coli_cyclophilin_A-like"/>
</dbReference>
<comment type="catalytic activity">
    <reaction evidence="4">
        <text>[protein]-peptidylproline (omega=180) = [protein]-peptidylproline (omega=0)</text>
        <dbReference type="Rhea" id="RHEA:16237"/>
        <dbReference type="Rhea" id="RHEA-COMP:10747"/>
        <dbReference type="Rhea" id="RHEA-COMP:10748"/>
        <dbReference type="ChEBI" id="CHEBI:83833"/>
        <dbReference type="ChEBI" id="CHEBI:83834"/>
        <dbReference type="EC" id="5.2.1.8"/>
    </reaction>
</comment>
<organism evidence="6 7">
    <name type="scientific">Roseateles puraquae</name>
    <dbReference type="NCBI Taxonomy" id="431059"/>
    <lineage>
        <taxon>Bacteria</taxon>
        <taxon>Pseudomonadati</taxon>
        <taxon>Pseudomonadota</taxon>
        <taxon>Betaproteobacteria</taxon>
        <taxon>Burkholderiales</taxon>
        <taxon>Sphaerotilaceae</taxon>
        <taxon>Roseateles</taxon>
    </lineage>
</organism>
<keyword evidence="2 4" id="KW-0697">Rotamase</keyword>